<dbReference type="AlphaFoldDB" id="A0A6N2M4W8"/>
<dbReference type="EMBL" id="CAADRP010001707">
    <property type="protein sequence ID" value="VFU48758.1"/>
    <property type="molecule type" value="Genomic_DNA"/>
</dbReference>
<evidence type="ECO:0000313" key="1">
    <source>
        <dbReference type="EMBL" id="VFU48758.1"/>
    </source>
</evidence>
<organism evidence="1">
    <name type="scientific">Salix viminalis</name>
    <name type="common">Common osier</name>
    <name type="synonym">Basket willow</name>
    <dbReference type="NCBI Taxonomy" id="40686"/>
    <lineage>
        <taxon>Eukaryota</taxon>
        <taxon>Viridiplantae</taxon>
        <taxon>Streptophyta</taxon>
        <taxon>Embryophyta</taxon>
        <taxon>Tracheophyta</taxon>
        <taxon>Spermatophyta</taxon>
        <taxon>Magnoliopsida</taxon>
        <taxon>eudicotyledons</taxon>
        <taxon>Gunneridae</taxon>
        <taxon>Pentapetalae</taxon>
        <taxon>rosids</taxon>
        <taxon>fabids</taxon>
        <taxon>Malpighiales</taxon>
        <taxon>Salicaceae</taxon>
        <taxon>Saliceae</taxon>
        <taxon>Salix</taxon>
    </lineage>
</organism>
<reference evidence="1" key="1">
    <citation type="submission" date="2019-03" db="EMBL/GenBank/DDBJ databases">
        <authorList>
            <person name="Mank J."/>
            <person name="Almeida P."/>
        </authorList>
    </citation>
    <scope>NUCLEOTIDE SEQUENCE</scope>
    <source>
        <strain evidence="1">78183</strain>
    </source>
</reference>
<protein>
    <submittedName>
        <fullName evidence="1">Uncharacterized protein</fullName>
    </submittedName>
</protein>
<gene>
    <name evidence="1" type="ORF">SVIM_LOCUS320800</name>
</gene>
<name>A0A6N2M4W8_SALVM</name>
<proteinExistence type="predicted"/>
<sequence length="125" mass="13913">MSSSIISFCKGIGYEESRSQTRPSSSSLFEPQPCPPLLAALRPDMSFAEVRVPVVLDFIVSSARQPPRNERPAVAKQRVQTDDKVILIRSDVPSLDIRPESIDNANCFPAHRLVDYADMHNSKDT</sequence>
<accession>A0A6N2M4W8</accession>